<protein>
    <submittedName>
        <fullName evidence="1">Uncharacterized protein</fullName>
    </submittedName>
</protein>
<name>A0A9X0AV94_9HELO</name>
<evidence type="ECO:0000313" key="2">
    <source>
        <dbReference type="Proteomes" id="UP001152300"/>
    </source>
</evidence>
<dbReference type="EMBL" id="JAPEIS010000001">
    <property type="protein sequence ID" value="KAJ8069596.1"/>
    <property type="molecule type" value="Genomic_DNA"/>
</dbReference>
<comment type="caution">
    <text evidence="1">The sequence shown here is derived from an EMBL/GenBank/DDBJ whole genome shotgun (WGS) entry which is preliminary data.</text>
</comment>
<evidence type="ECO:0000313" key="1">
    <source>
        <dbReference type="EMBL" id="KAJ8069596.1"/>
    </source>
</evidence>
<dbReference type="AlphaFoldDB" id="A0A9X0AV94"/>
<proteinExistence type="predicted"/>
<organism evidence="1 2">
    <name type="scientific">Sclerotinia nivalis</name>
    <dbReference type="NCBI Taxonomy" id="352851"/>
    <lineage>
        <taxon>Eukaryota</taxon>
        <taxon>Fungi</taxon>
        <taxon>Dikarya</taxon>
        <taxon>Ascomycota</taxon>
        <taxon>Pezizomycotina</taxon>
        <taxon>Leotiomycetes</taxon>
        <taxon>Helotiales</taxon>
        <taxon>Sclerotiniaceae</taxon>
        <taxon>Sclerotinia</taxon>
    </lineage>
</organism>
<keyword evidence="2" id="KW-1185">Reference proteome</keyword>
<reference evidence="1" key="1">
    <citation type="submission" date="2022-11" db="EMBL/GenBank/DDBJ databases">
        <title>Genome Resource of Sclerotinia nivalis Strain SnTB1, a Plant Pathogen Isolated from American Ginseng.</title>
        <authorList>
            <person name="Fan S."/>
        </authorList>
    </citation>
    <scope>NUCLEOTIDE SEQUENCE</scope>
    <source>
        <strain evidence="1">SnTB1</strain>
    </source>
</reference>
<sequence>MWLRRLIRLFGLWRGRSGSSFKPSVVRSTRFEILKTTNHTLPNTYLLVVVGEILEQTLELGCGIAKRILYETDESPSPPLPDVVLMHGFGYTYFKMQPMFGTTDELPLCSSDHLDP</sequence>
<accession>A0A9X0AV94</accession>
<dbReference type="Proteomes" id="UP001152300">
    <property type="component" value="Unassembled WGS sequence"/>
</dbReference>
<gene>
    <name evidence="1" type="ORF">OCU04_000034</name>
</gene>